<dbReference type="SUPFAM" id="SSF56219">
    <property type="entry name" value="DNase I-like"/>
    <property type="match status" value="1"/>
</dbReference>
<dbReference type="Pfam" id="PF03372">
    <property type="entry name" value="Exo_endo_phos"/>
    <property type="match status" value="1"/>
</dbReference>
<dbReference type="PANTHER" id="PTHR33710">
    <property type="entry name" value="BNAC02G09200D PROTEIN"/>
    <property type="match status" value="1"/>
</dbReference>
<keyword evidence="1" id="KW-0175">Coiled coil</keyword>
<gene>
    <name evidence="4" type="primary">LOC104709061</name>
</gene>
<sequence>MELPEANKPNFRRAIRYMLKKHPTDILVLFETQAAGDRASRICHRLGFEHSFRVDAEGQSGGIWLLWRSSVGDLAIVEAAEQFIQARITSGAEVLNVILVYVAPIVARRSGLWEKLSGIIEGLDEPVLIGGDFNTIVRLDEQSGGNGRLSSDSLAFGDWINNLSLIDLGFSGNQFTWKRRRTEGNFVAKRLDRVLCCPQLRLRWQDACVTHLPFLASDHTPLYVRLGPEVHREPRRRPFRFEAAWLKHHSFKELLAASWDGQLKTPEALALLQHKLKRWNKDIFGDIQQKKEALLREIKEIQNELELYQTDALLQKEADLLSSFDVVLEQEEVLWFQNFRERWITLGDRNTKYFHTSTVIRRRHNRIDMLRNEEGVWISNTDELENLAIEYYTRLGGVSPEHGTFQSSRSDGYQPVFYQDCWDVVGDSVIRFALEFFESGVLPPNTNDALVLLIAKRVIGKLIGPAQSNFIPGRLSTDNIVVVQEAVHSMHRKKGKKGWMLLKLDLEKAYDRIRWNFLEDTLRVAGLEDRWVQMILQCVKGPSMSILWNGERSTSFTPARGLRQGDTLSPYLFVLCMERLCQMIDISMAAKEW</sequence>
<dbReference type="Proteomes" id="UP000694864">
    <property type="component" value="Chromosome 8"/>
</dbReference>
<name>A0ABM0TC73_CAMSA</name>
<accession>A0ABM0TC73</accession>
<protein>
    <submittedName>
        <fullName evidence="4">Uncharacterized protein LOC104709061</fullName>
    </submittedName>
</protein>
<dbReference type="PROSITE" id="PS50878">
    <property type="entry name" value="RT_POL"/>
    <property type="match status" value="1"/>
</dbReference>
<proteinExistence type="predicted"/>
<dbReference type="InterPro" id="IPR005135">
    <property type="entry name" value="Endo/exonuclease/phosphatase"/>
</dbReference>
<keyword evidence="3" id="KW-1185">Reference proteome</keyword>
<reference evidence="3" key="1">
    <citation type="journal article" date="2014" name="Nat. Commun.">
        <title>The emerging biofuel crop Camelina sativa retains a highly undifferentiated hexaploid genome structure.</title>
        <authorList>
            <person name="Kagale S."/>
            <person name="Koh C."/>
            <person name="Nixon J."/>
            <person name="Bollina V."/>
            <person name="Clarke W.E."/>
            <person name="Tuteja R."/>
            <person name="Spillane C."/>
            <person name="Robinson S.J."/>
            <person name="Links M.G."/>
            <person name="Clarke C."/>
            <person name="Higgins E.E."/>
            <person name="Huebert T."/>
            <person name="Sharpe A.G."/>
            <person name="Parkin I.A."/>
        </authorList>
    </citation>
    <scope>NUCLEOTIDE SEQUENCE [LARGE SCALE GENOMIC DNA]</scope>
    <source>
        <strain evidence="3">cv. DH55</strain>
    </source>
</reference>
<feature type="domain" description="Reverse transcriptase" evidence="2">
    <location>
        <begin position="435"/>
        <end position="593"/>
    </location>
</feature>
<dbReference type="GeneID" id="104709061"/>
<organism evidence="3 4">
    <name type="scientific">Camelina sativa</name>
    <name type="common">False flax</name>
    <name type="synonym">Myagrum sativum</name>
    <dbReference type="NCBI Taxonomy" id="90675"/>
    <lineage>
        <taxon>Eukaryota</taxon>
        <taxon>Viridiplantae</taxon>
        <taxon>Streptophyta</taxon>
        <taxon>Embryophyta</taxon>
        <taxon>Tracheophyta</taxon>
        <taxon>Spermatophyta</taxon>
        <taxon>Magnoliopsida</taxon>
        <taxon>eudicotyledons</taxon>
        <taxon>Gunneridae</taxon>
        <taxon>Pentapetalae</taxon>
        <taxon>rosids</taxon>
        <taxon>malvids</taxon>
        <taxon>Brassicales</taxon>
        <taxon>Brassicaceae</taxon>
        <taxon>Camelineae</taxon>
        <taxon>Camelina</taxon>
    </lineage>
</organism>
<evidence type="ECO:0000256" key="1">
    <source>
        <dbReference type="SAM" id="Coils"/>
    </source>
</evidence>
<evidence type="ECO:0000259" key="2">
    <source>
        <dbReference type="PROSITE" id="PS50878"/>
    </source>
</evidence>
<dbReference type="InterPro" id="IPR036691">
    <property type="entry name" value="Endo/exonu/phosph_ase_sf"/>
</dbReference>
<dbReference type="Pfam" id="PF00078">
    <property type="entry name" value="RVT_1"/>
    <property type="match status" value="1"/>
</dbReference>
<dbReference type="Gene3D" id="3.60.10.10">
    <property type="entry name" value="Endonuclease/exonuclease/phosphatase"/>
    <property type="match status" value="1"/>
</dbReference>
<evidence type="ECO:0000313" key="3">
    <source>
        <dbReference type="Proteomes" id="UP000694864"/>
    </source>
</evidence>
<dbReference type="PANTHER" id="PTHR33710:SF77">
    <property type="entry name" value="DNASE I-LIKE SUPERFAMILY PROTEIN"/>
    <property type="match status" value="1"/>
</dbReference>
<dbReference type="InterPro" id="IPR000477">
    <property type="entry name" value="RT_dom"/>
</dbReference>
<evidence type="ECO:0000313" key="4">
    <source>
        <dbReference type="RefSeq" id="XP_010424030.1"/>
    </source>
</evidence>
<dbReference type="RefSeq" id="XP_010424030.1">
    <property type="nucleotide sequence ID" value="XM_010425728.1"/>
</dbReference>
<reference evidence="4" key="2">
    <citation type="submission" date="2025-08" db="UniProtKB">
        <authorList>
            <consortium name="RefSeq"/>
        </authorList>
    </citation>
    <scope>IDENTIFICATION</scope>
    <source>
        <tissue evidence="4">Leaf</tissue>
    </source>
</reference>
<feature type="coiled-coil region" evidence="1">
    <location>
        <begin position="284"/>
        <end position="311"/>
    </location>
</feature>